<dbReference type="GeneID" id="60059880"/>
<comment type="caution">
    <text evidence="1">The sequence shown here is derived from an EMBL/GenBank/DDBJ whole genome shotgun (WGS) entry which is preliminary data.</text>
</comment>
<evidence type="ECO:0000313" key="2">
    <source>
        <dbReference type="Proteomes" id="UP000487649"/>
    </source>
</evidence>
<dbReference type="Proteomes" id="UP000487649">
    <property type="component" value="Unassembled WGS sequence"/>
</dbReference>
<dbReference type="AlphaFoldDB" id="A0A173SV70"/>
<dbReference type="InterPro" id="IPR025664">
    <property type="entry name" value="Spore_III_AC/AD"/>
</dbReference>
<sequence length="67" mass="7551">MPIDVTEILQFAGIGFLLGIIGMVFKKLDIAKDVSELITLAGYVYMLIFIVQLIEILMTSLRNIFML</sequence>
<gene>
    <name evidence="1" type="ORF">GMA92_13460</name>
</gene>
<proteinExistence type="predicted"/>
<evidence type="ECO:0000313" key="1">
    <source>
        <dbReference type="EMBL" id="MTK22420.1"/>
    </source>
</evidence>
<reference evidence="1 2" key="1">
    <citation type="journal article" date="2019" name="Nat. Med.">
        <title>A library of human gut bacterial isolates paired with longitudinal multiomics data enables mechanistic microbiome research.</title>
        <authorList>
            <person name="Poyet M."/>
            <person name="Groussin M."/>
            <person name="Gibbons S.M."/>
            <person name="Avila-Pacheco J."/>
            <person name="Jiang X."/>
            <person name="Kearney S.M."/>
            <person name="Perrotta A.R."/>
            <person name="Berdy B."/>
            <person name="Zhao S."/>
            <person name="Lieberman T.D."/>
            <person name="Swanson P.K."/>
            <person name="Smith M."/>
            <person name="Roesemann S."/>
            <person name="Alexander J.E."/>
            <person name="Rich S.A."/>
            <person name="Livny J."/>
            <person name="Vlamakis H."/>
            <person name="Clish C."/>
            <person name="Bullock K."/>
            <person name="Deik A."/>
            <person name="Scott J."/>
            <person name="Pierce K.A."/>
            <person name="Xavier R.J."/>
            <person name="Alm E.J."/>
        </authorList>
    </citation>
    <scope>NUCLEOTIDE SEQUENCE [LARGE SCALE GENOMIC DNA]</scope>
    <source>
        <strain evidence="1 2">BIOML-A198</strain>
    </source>
</reference>
<accession>A0A173SV70</accession>
<dbReference type="EMBL" id="WMQE01000038">
    <property type="protein sequence ID" value="MTK22420.1"/>
    <property type="molecule type" value="Genomic_DNA"/>
</dbReference>
<organism evidence="1 2">
    <name type="scientific">Turicibacter sanguinis</name>
    <dbReference type="NCBI Taxonomy" id="154288"/>
    <lineage>
        <taxon>Bacteria</taxon>
        <taxon>Bacillati</taxon>
        <taxon>Bacillota</taxon>
        <taxon>Erysipelotrichia</taxon>
        <taxon>Erysipelotrichales</taxon>
        <taxon>Turicibacteraceae</taxon>
        <taxon>Turicibacter</taxon>
    </lineage>
</organism>
<dbReference type="Pfam" id="PF06686">
    <property type="entry name" value="SpoIIIAC"/>
    <property type="match status" value="1"/>
</dbReference>
<name>A0A173SV70_9FIRM</name>
<protein>
    <submittedName>
        <fullName evidence="1">Stage III sporulation protein AC</fullName>
    </submittedName>
</protein>
<dbReference type="OrthoDB" id="9939480at2"/>
<dbReference type="RefSeq" id="WP_006783304.1">
    <property type="nucleotide sequence ID" value="NZ_CABJBH010000016.1"/>
</dbReference>